<dbReference type="OrthoDB" id="668456at2759"/>
<protein>
    <recommendedName>
        <fullName evidence="4">DUF4378 domain-containing protein</fullName>
    </recommendedName>
</protein>
<feature type="compositionally biased region" description="Low complexity" evidence="1">
    <location>
        <begin position="124"/>
        <end position="133"/>
    </location>
</feature>
<proteinExistence type="predicted"/>
<dbReference type="EMBL" id="RWGY01000031">
    <property type="protein sequence ID" value="TVU16079.1"/>
    <property type="molecule type" value="Genomic_DNA"/>
</dbReference>
<gene>
    <name evidence="2" type="ORF">EJB05_39627</name>
</gene>
<name>A0A5J9TXF4_9POAL</name>
<evidence type="ECO:0008006" key="4">
    <source>
        <dbReference type="Google" id="ProtNLM"/>
    </source>
</evidence>
<feature type="region of interest" description="Disordered" evidence="1">
    <location>
        <begin position="115"/>
        <end position="212"/>
    </location>
</feature>
<feature type="compositionally biased region" description="Basic and acidic residues" evidence="1">
    <location>
        <begin position="166"/>
        <end position="179"/>
    </location>
</feature>
<comment type="caution">
    <text evidence="2">The sequence shown here is derived from an EMBL/GenBank/DDBJ whole genome shotgun (WGS) entry which is preliminary data.</text>
</comment>
<reference evidence="2 3" key="1">
    <citation type="journal article" date="2019" name="Sci. Rep.">
        <title>A high-quality genome of Eragrostis curvula grass provides insights into Poaceae evolution and supports new strategies to enhance forage quality.</title>
        <authorList>
            <person name="Carballo J."/>
            <person name="Santos B.A.C.M."/>
            <person name="Zappacosta D."/>
            <person name="Garbus I."/>
            <person name="Selva J.P."/>
            <person name="Gallo C.A."/>
            <person name="Diaz A."/>
            <person name="Albertini E."/>
            <person name="Caccamo M."/>
            <person name="Echenique V."/>
        </authorList>
    </citation>
    <scope>NUCLEOTIDE SEQUENCE [LARGE SCALE GENOMIC DNA]</scope>
    <source>
        <strain evidence="3">cv. Victoria</strain>
        <tissue evidence="2">Leaf</tissue>
    </source>
</reference>
<keyword evidence="3" id="KW-1185">Reference proteome</keyword>
<dbReference type="Proteomes" id="UP000324897">
    <property type="component" value="Unassembled WGS sequence"/>
</dbReference>
<organism evidence="2 3">
    <name type="scientific">Eragrostis curvula</name>
    <name type="common">weeping love grass</name>
    <dbReference type="NCBI Taxonomy" id="38414"/>
    <lineage>
        <taxon>Eukaryota</taxon>
        <taxon>Viridiplantae</taxon>
        <taxon>Streptophyta</taxon>
        <taxon>Embryophyta</taxon>
        <taxon>Tracheophyta</taxon>
        <taxon>Spermatophyta</taxon>
        <taxon>Magnoliopsida</taxon>
        <taxon>Liliopsida</taxon>
        <taxon>Poales</taxon>
        <taxon>Poaceae</taxon>
        <taxon>PACMAD clade</taxon>
        <taxon>Chloridoideae</taxon>
        <taxon>Eragrostideae</taxon>
        <taxon>Eragrostidinae</taxon>
        <taxon>Eragrostis</taxon>
    </lineage>
</organism>
<dbReference type="PANTHER" id="PTHR33623:SF23">
    <property type="entry name" value="OS04G0572500 PROTEIN"/>
    <property type="match status" value="1"/>
</dbReference>
<feature type="non-terminal residue" evidence="2">
    <location>
        <position position="1"/>
    </location>
</feature>
<evidence type="ECO:0000313" key="3">
    <source>
        <dbReference type="Proteomes" id="UP000324897"/>
    </source>
</evidence>
<accession>A0A5J9TXF4</accession>
<dbReference type="Gramene" id="TVU16079">
    <property type="protein sequence ID" value="TVU16079"/>
    <property type="gene ID" value="EJB05_39627"/>
</dbReference>
<evidence type="ECO:0000313" key="2">
    <source>
        <dbReference type="EMBL" id="TVU16079.1"/>
    </source>
</evidence>
<evidence type="ECO:0000256" key="1">
    <source>
        <dbReference type="SAM" id="MobiDB-lite"/>
    </source>
</evidence>
<dbReference type="PANTHER" id="PTHR33623">
    <property type="entry name" value="OS04G0572500 PROTEIN"/>
    <property type="match status" value="1"/>
</dbReference>
<sequence>MDTELEMRPGQPLMLKEWLELESSAELSRDGFGCYPRHLAAELRSASGRRRNGGDVIARVSAAVKAALLRTPSGREGEAAALPRSLSKRLRAGFWKKRRGEREEMDRRVPSCSADVACGRRDGSSSPAMSPRRASWEGRRLGVDGAGVGSRRSHEAEKLAGSACEASHHLDEEREEEQRLSPVSVMDFPGQDEDDGNNQTGGNCHGEDDGDDETMSPTFARNMANIQRASQLLLQKIRQFEQLAELDPSDVDAATTATEDASCHVAESDIEDETIQDLLGILQVSSPVAACRFQKLLEDFFRDGLASSCHRERSDDPGTTKLLLANAKSWLDGRYSVLRSDGKAEVEEIERLGRWRFFREDEQKLLAIDVEGGIFWSLVEELVEDFC</sequence>
<dbReference type="AlphaFoldDB" id="A0A5J9TXF4"/>